<protein>
    <recommendedName>
        <fullName evidence="5">FAD-binding domain-containing protein</fullName>
    </recommendedName>
</protein>
<feature type="compositionally biased region" description="Low complexity" evidence="4">
    <location>
        <begin position="55"/>
        <end position="83"/>
    </location>
</feature>
<name>A0ABR4KDD0_9EURO</name>
<evidence type="ECO:0000256" key="3">
    <source>
        <dbReference type="ARBA" id="ARBA00023002"/>
    </source>
</evidence>
<evidence type="ECO:0000313" key="7">
    <source>
        <dbReference type="Proteomes" id="UP001610446"/>
    </source>
</evidence>
<evidence type="ECO:0000259" key="5">
    <source>
        <dbReference type="Pfam" id="PF01494"/>
    </source>
</evidence>
<keyword evidence="2" id="KW-0274">FAD</keyword>
<keyword evidence="7" id="KW-1185">Reference proteome</keyword>
<evidence type="ECO:0000256" key="2">
    <source>
        <dbReference type="ARBA" id="ARBA00022827"/>
    </source>
</evidence>
<evidence type="ECO:0000256" key="4">
    <source>
        <dbReference type="SAM" id="MobiDB-lite"/>
    </source>
</evidence>
<dbReference type="InterPro" id="IPR036188">
    <property type="entry name" value="FAD/NAD-bd_sf"/>
</dbReference>
<dbReference type="Proteomes" id="UP001610446">
    <property type="component" value="Unassembled WGS sequence"/>
</dbReference>
<gene>
    <name evidence="6" type="ORF">BJY01DRAFT_209990</name>
</gene>
<dbReference type="Gene3D" id="3.50.50.60">
    <property type="entry name" value="FAD/NAD(P)-binding domain"/>
    <property type="match status" value="1"/>
</dbReference>
<dbReference type="InterPro" id="IPR002938">
    <property type="entry name" value="FAD-bd"/>
</dbReference>
<evidence type="ECO:0000313" key="6">
    <source>
        <dbReference type="EMBL" id="KAL2850295.1"/>
    </source>
</evidence>
<dbReference type="PANTHER" id="PTHR46720">
    <property type="entry name" value="HYDROXYLASE, PUTATIVE (AFU_ORTHOLOGUE AFUA_3G01460)-RELATED"/>
    <property type="match status" value="1"/>
</dbReference>
<keyword evidence="1" id="KW-0285">Flavoprotein</keyword>
<dbReference type="PRINTS" id="PR00420">
    <property type="entry name" value="RNGMNOXGNASE"/>
</dbReference>
<dbReference type="SUPFAM" id="SSF51905">
    <property type="entry name" value="FAD/NAD(P)-binding domain"/>
    <property type="match status" value="1"/>
</dbReference>
<reference evidence="6 7" key="1">
    <citation type="submission" date="2024-07" db="EMBL/GenBank/DDBJ databases">
        <title>Section-level genome sequencing and comparative genomics of Aspergillus sections Usti and Cavernicolus.</title>
        <authorList>
            <consortium name="Lawrence Berkeley National Laboratory"/>
            <person name="Nybo J.L."/>
            <person name="Vesth T.C."/>
            <person name="Theobald S."/>
            <person name="Frisvad J.C."/>
            <person name="Larsen T.O."/>
            <person name="Kjaerboelling I."/>
            <person name="Rothschild-Mancinelli K."/>
            <person name="Lyhne E.K."/>
            <person name="Kogle M.E."/>
            <person name="Barry K."/>
            <person name="Clum A."/>
            <person name="Na H."/>
            <person name="Ledsgaard L."/>
            <person name="Lin J."/>
            <person name="Lipzen A."/>
            <person name="Kuo A."/>
            <person name="Riley R."/>
            <person name="Mondo S."/>
            <person name="Labutti K."/>
            <person name="Haridas S."/>
            <person name="Pangalinan J."/>
            <person name="Salamov A.A."/>
            <person name="Simmons B.A."/>
            <person name="Magnuson J.K."/>
            <person name="Chen J."/>
            <person name="Drula E."/>
            <person name="Henrissat B."/>
            <person name="Wiebenga A."/>
            <person name="Lubbers R.J."/>
            <person name="Gomes A.C."/>
            <person name="Makela M.R."/>
            <person name="Stajich J."/>
            <person name="Grigoriev I.V."/>
            <person name="Mortensen U.H."/>
            <person name="De Vries R.P."/>
            <person name="Baker S.E."/>
            <person name="Andersen M.R."/>
        </authorList>
    </citation>
    <scope>NUCLEOTIDE SEQUENCE [LARGE SCALE GENOMIC DNA]</scope>
    <source>
        <strain evidence="6 7">CBS 123904</strain>
    </source>
</reference>
<dbReference type="Pfam" id="PF01494">
    <property type="entry name" value="FAD_binding_3"/>
    <property type="match status" value="1"/>
</dbReference>
<comment type="caution">
    <text evidence="6">The sequence shown here is derived from an EMBL/GenBank/DDBJ whole genome shotgun (WGS) entry which is preliminary data.</text>
</comment>
<organism evidence="6 7">
    <name type="scientific">Aspergillus pseudoustus</name>
    <dbReference type="NCBI Taxonomy" id="1810923"/>
    <lineage>
        <taxon>Eukaryota</taxon>
        <taxon>Fungi</taxon>
        <taxon>Dikarya</taxon>
        <taxon>Ascomycota</taxon>
        <taxon>Pezizomycotina</taxon>
        <taxon>Eurotiomycetes</taxon>
        <taxon>Eurotiomycetidae</taxon>
        <taxon>Eurotiales</taxon>
        <taxon>Aspergillaceae</taxon>
        <taxon>Aspergillus</taxon>
        <taxon>Aspergillus subgen. Nidulantes</taxon>
    </lineage>
</organism>
<accession>A0ABR4KDD0</accession>
<dbReference type="EMBL" id="JBFXLU010000037">
    <property type="protein sequence ID" value="KAL2850295.1"/>
    <property type="molecule type" value="Genomic_DNA"/>
</dbReference>
<feature type="region of interest" description="Disordered" evidence="4">
    <location>
        <begin position="1"/>
        <end position="92"/>
    </location>
</feature>
<evidence type="ECO:0000256" key="1">
    <source>
        <dbReference type="ARBA" id="ARBA00022630"/>
    </source>
</evidence>
<keyword evidence="3" id="KW-0560">Oxidoreductase</keyword>
<dbReference type="InterPro" id="IPR051104">
    <property type="entry name" value="FAD_monoxygenase"/>
</dbReference>
<dbReference type="PANTHER" id="PTHR46720:SF3">
    <property type="entry name" value="FAD-BINDING DOMAIN-CONTAINING PROTEIN-RELATED"/>
    <property type="match status" value="1"/>
</dbReference>
<sequence>MGSSWSSLRETKTRYSKRMSQVFESKKESEGAIVVAIEPVSATPTSEPAPPAPSPKTNGEGTTTTDTETATETTTQNASSNTSIPTSIEAPTPTLRETTHIAIIGGGIIGLITALGLLHRGIRVTVYERASKLTETSAGFSFSSGARQAMSHTSPRVREALRNVAAPNPYPFIRYFDGFTPGVEDPLWQIPAERPDYHGCLRAAFLEALGSEVRSAGDEGVIRFGMSLEGYEELSEEEGGKVRLTFGDGTVVEVDAVIGCDGIKSRTRQIMLGEDDPAALPGFTHMVAYRAVIPLDAVVAAMGEDKGYSHCLHVGPGAYTVTYPIANNTLSNMILFCKTTTPWPDANKLLASCLRSTAQEAISTWKPDIRSLIALLPETPSKWAMFDMSSHPAKSYTRGRVCVAGDAAHASTPFLASGAAMGVEDAAVLSTVLETALARPATGSAGEKSAAISAAFRAFSARRIERSQMVVRYSREVGEMCMWQDEEVGRDPEQCFQGIWRRYSDVWEFDVQEMVEGARRDCIALFEGGEKGSS</sequence>
<proteinExistence type="predicted"/>
<feature type="domain" description="FAD-binding" evidence="5">
    <location>
        <begin position="99"/>
        <end position="447"/>
    </location>
</feature>